<name>A0AAR5Q4T7_DENPD</name>
<dbReference type="EnsemblMetazoa" id="XM_019912577.1">
    <property type="protein sequence ID" value="XP_019768136.1"/>
    <property type="gene ID" value="LOC109543053"/>
</dbReference>
<reference evidence="4" key="1">
    <citation type="journal article" date="2013" name="Genome Biol.">
        <title>Draft genome of the mountain pine beetle, Dendroctonus ponderosae Hopkins, a major forest pest.</title>
        <authorList>
            <person name="Keeling C.I."/>
            <person name="Yuen M.M."/>
            <person name="Liao N.Y."/>
            <person name="Docking T.R."/>
            <person name="Chan S.K."/>
            <person name="Taylor G.A."/>
            <person name="Palmquist D.L."/>
            <person name="Jackman S.D."/>
            <person name="Nguyen A."/>
            <person name="Li M."/>
            <person name="Henderson H."/>
            <person name="Janes J.K."/>
            <person name="Zhao Y."/>
            <person name="Pandoh P."/>
            <person name="Moore R."/>
            <person name="Sperling F.A."/>
            <person name="Huber D.P."/>
            <person name="Birol I."/>
            <person name="Jones S.J."/>
            <person name="Bohlmann J."/>
        </authorList>
    </citation>
    <scope>NUCLEOTIDE SEQUENCE</scope>
</reference>
<sequence length="325" mass="36822">MRHSVDVNGVPTMDCKTEDHNEKILQDGIQKIVIVRQESLVRNGNVLSLVDILLAIFVVTPLVVFAWRGSWGLMDIYVDYFPLLGCFLVGMGIHIFLATCQNSLHRAIVESDKHWTLKIVSQFLRRCYTYLFLTATVLHWRGGWGLLDYLTQVQFSEEFVAQPKGSHWFLITWVLCVVMLVILKGLRNSIAPPFAICIVKSDYGFKFPTMFSGKVSFLGNLVVVFWRGLWILTDFLLFPNNVVWAAWASLVLGLVLVGLEFRLQARVKILCTTYSGARKIAVADAYITLSCYLRILLEQENESESDEGSNSSAEKMINNLDNVTV</sequence>
<feature type="transmembrane region" description="Helical" evidence="2">
    <location>
        <begin position="127"/>
        <end position="147"/>
    </location>
</feature>
<feature type="region of interest" description="Disordered" evidence="1">
    <location>
        <begin position="303"/>
        <end position="325"/>
    </location>
</feature>
<dbReference type="AlphaFoldDB" id="A0AAR5Q4T7"/>
<protein>
    <submittedName>
        <fullName evidence="3">Uncharacterized protein</fullName>
    </submittedName>
</protein>
<feature type="transmembrane region" description="Helical" evidence="2">
    <location>
        <begin position="242"/>
        <end position="259"/>
    </location>
</feature>
<dbReference type="Proteomes" id="UP000019118">
    <property type="component" value="Unassembled WGS sequence"/>
</dbReference>
<organism evidence="3 4">
    <name type="scientific">Dendroctonus ponderosae</name>
    <name type="common">Mountain pine beetle</name>
    <dbReference type="NCBI Taxonomy" id="77166"/>
    <lineage>
        <taxon>Eukaryota</taxon>
        <taxon>Metazoa</taxon>
        <taxon>Ecdysozoa</taxon>
        <taxon>Arthropoda</taxon>
        <taxon>Hexapoda</taxon>
        <taxon>Insecta</taxon>
        <taxon>Pterygota</taxon>
        <taxon>Neoptera</taxon>
        <taxon>Endopterygota</taxon>
        <taxon>Coleoptera</taxon>
        <taxon>Polyphaga</taxon>
        <taxon>Cucujiformia</taxon>
        <taxon>Curculionidae</taxon>
        <taxon>Scolytinae</taxon>
        <taxon>Dendroctonus</taxon>
    </lineage>
</organism>
<dbReference type="PANTHER" id="PTHR35270:SF2">
    <property type="entry name" value="FUSELESS, ISOFORM A"/>
    <property type="match status" value="1"/>
</dbReference>
<evidence type="ECO:0000256" key="2">
    <source>
        <dbReference type="SAM" id="Phobius"/>
    </source>
</evidence>
<accession>A0AAR5Q4T7</accession>
<dbReference type="Pfam" id="PF15993">
    <property type="entry name" value="Fuseless"/>
    <property type="match status" value="1"/>
</dbReference>
<keyword evidence="4" id="KW-1185">Reference proteome</keyword>
<feature type="transmembrane region" description="Helical" evidence="2">
    <location>
        <begin position="207"/>
        <end position="230"/>
    </location>
</feature>
<evidence type="ECO:0000313" key="3">
    <source>
        <dbReference type="EnsemblMetazoa" id="XP_019768136.1"/>
    </source>
</evidence>
<evidence type="ECO:0000256" key="1">
    <source>
        <dbReference type="SAM" id="MobiDB-lite"/>
    </source>
</evidence>
<evidence type="ECO:0000313" key="4">
    <source>
        <dbReference type="Proteomes" id="UP000019118"/>
    </source>
</evidence>
<keyword evidence="2" id="KW-1133">Transmembrane helix</keyword>
<dbReference type="InterPro" id="IPR032751">
    <property type="entry name" value="Fuseless"/>
</dbReference>
<feature type="transmembrane region" description="Helical" evidence="2">
    <location>
        <begin position="167"/>
        <end position="186"/>
    </location>
</feature>
<keyword evidence="2" id="KW-0472">Membrane</keyword>
<feature type="transmembrane region" description="Helical" evidence="2">
    <location>
        <begin position="80"/>
        <end position="98"/>
    </location>
</feature>
<dbReference type="PANTHER" id="PTHR35270">
    <property type="entry name" value="FUSELESS, ISOFORM A"/>
    <property type="match status" value="1"/>
</dbReference>
<keyword evidence="2" id="KW-0812">Transmembrane</keyword>
<reference evidence="3" key="2">
    <citation type="submission" date="2024-08" db="UniProtKB">
        <authorList>
            <consortium name="EnsemblMetazoa"/>
        </authorList>
    </citation>
    <scope>IDENTIFICATION</scope>
</reference>
<feature type="transmembrane region" description="Helical" evidence="2">
    <location>
        <begin position="46"/>
        <end position="68"/>
    </location>
</feature>
<proteinExistence type="predicted"/>